<dbReference type="NCBIfam" id="NF005680">
    <property type="entry name" value="PRK07476.1"/>
    <property type="match status" value="1"/>
</dbReference>
<dbReference type="EMBL" id="JAJUOS010000001">
    <property type="protein sequence ID" value="MCE5972404.1"/>
    <property type="molecule type" value="Genomic_DNA"/>
</dbReference>
<protein>
    <submittedName>
        <fullName evidence="5">Hydroxyectoine utilization dehydratase EutB</fullName>
    </submittedName>
</protein>
<evidence type="ECO:0000313" key="5">
    <source>
        <dbReference type="EMBL" id="MCE5972404.1"/>
    </source>
</evidence>
<comment type="cofactor">
    <cofactor evidence="1">
        <name>pyridoxal 5'-phosphate</name>
        <dbReference type="ChEBI" id="CHEBI:597326"/>
    </cofactor>
</comment>
<dbReference type="Pfam" id="PF00291">
    <property type="entry name" value="PALP"/>
    <property type="match status" value="1"/>
</dbReference>
<evidence type="ECO:0000313" key="6">
    <source>
        <dbReference type="Proteomes" id="UP001521181"/>
    </source>
</evidence>
<comment type="caution">
    <text evidence="5">The sequence shown here is derived from an EMBL/GenBank/DDBJ whole genome shotgun (WGS) entry which is preliminary data.</text>
</comment>
<accession>A0ABS8YR95</accession>
<dbReference type="PROSITE" id="PS00165">
    <property type="entry name" value="DEHYDRATASE_SER_THR"/>
    <property type="match status" value="1"/>
</dbReference>
<dbReference type="Proteomes" id="UP001521181">
    <property type="component" value="Unassembled WGS sequence"/>
</dbReference>
<keyword evidence="3" id="KW-0456">Lyase</keyword>
<evidence type="ECO:0000256" key="3">
    <source>
        <dbReference type="ARBA" id="ARBA00023239"/>
    </source>
</evidence>
<evidence type="ECO:0000259" key="4">
    <source>
        <dbReference type="Pfam" id="PF00291"/>
    </source>
</evidence>
<dbReference type="InterPro" id="IPR014333">
    <property type="entry name" value="Ectoine_EutB"/>
</dbReference>
<dbReference type="PANTHER" id="PTHR48078:SF6">
    <property type="entry name" value="L-THREONINE DEHYDRATASE CATABOLIC TDCB"/>
    <property type="match status" value="1"/>
</dbReference>
<dbReference type="CDD" id="cd01562">
    <property type="entry name" value="Thr-dehyd"/>
    <property type="match status" value="1"/>
</dbReference>
<evidence type="ECO:0000256" key="2">
    <source>
        <dbReference type="ARBA" id="ARBA00022898"/>
    </source>
</evidence>
<dbReference type="NCBIfam" id="TIGR02991">
    <property type="entry name" value="ectoine_eutB"/>
    <property type="match status" value="1"/>
</dbReference>
<sequence>MNAPATVKPEDIRAARTRIAGKVLRTPMVEDPQLGALLGVPVFLKLEHRQTTGAFKLRGATNALLSLTPAQRARGVVTASTGNHGRALAQAARSEGVRAVVCLSRLVPANKVAAVRALGAEVRIVGDSQDEAMQEVARAVRDEGLSEIAPFDDAAVIAGQGTLGFEIIEDCPEAHTLLVPLSGGGLAAGVALALKASNPDARIVGISMARGAAMAASLTAGHPVQVPELPTLADSLGGGIGLANRFTYPMCKALLDQVVLLDEAEIAAGIRHIHKVTGDAVEGAAAVGVAALIAGKIIPEGPTVALLTGANIDAALHAQIMSGALPQEVLA</sequence>
<organism evidence="5 6">
    <name type="scientific">Rhodobacter flavimaris</name>
    <dbReference type="NCBI Taxonomy" id="2907145"/>
    <lineage>
        <taxon>Bacteria</taxon>
        <taxon>Pseudomonadati</taxon>
        <taxon>Pseudomonadota</taxon>
        <taxon>Alphaproteobacteria</taxon>
        <taxon>Rhodobacterales</taxon>
        <taxon>Rhodobacter group</taxon>
        <taxon>Rhodobacter</taxon>
    </lineage>
</organism>
<reference evidence="5 6" key="1">
    <citation type="submission" date="2021-12" db="EMBL/GenBank/DDBJ databases">
        <title>Sinirhodobacter sp. WL0062 is a bacterium isolated from seawater.</title>
        <authorList>
            <person name="Wang L."/>
            <person name="He W."/>
            <person name="Zhang D.-F."/>
        </authorList>
    </citation>
    <scope>NUCLEOTIDE SEQUENCE [LARGE SCALE GENOMIC DNA]</scope>
    <source>
        <strain evidence="5 6">WL0062</strain>
    </source>
</reference>
<dbReference type="Gene3D" id="3.40.50.1100">
    <property type="match status" value="2"/>
</dbReference>
<dbReference type="PANTHER" id="PTHR48078">
    <property type="entry name" value="THREONINE DEHYDRATASE, MITOCHONDRIAL-RELATED"/>
    <property type="match status" value="1"/>
</dbReference>
<keyword evidence="6" id="KW-1185">Reference proteome</keyword>
<dbReference type="SUPFAM" id="SSF53686">
    <property type="entry name" value="Tryptophan synthase beta subunit-like PLP-dependent enzymes"/>
    <property type="match status" value="1"/>
</dbReference>
<evidence type="ECO:0000256" key="1">
    <source>
        <dbReference type="ARBA" id="ARBA00001933"/>
    </source>
</evidence>
<gene>
    <name evidence="5" type="primary">eutB</name>
    <name evidence="5" type="ORF">LZA78_02720</name>
</gene>
<name>A0ABS8YR95_9RHOB</name>
<dbReference type="InterPro" id="IPR050147">
    <property type="entry name" value="Ser/Thr_Dehydratase"/>
</dbReference>
<dbReference type="RefSeq" id="WP_233675405.1">
    <property type="nucleotide sequence ID" value="NZ_JAJUOS010000001.1"/>
</dbReference>
<dbReference type="InterPro" id="IPR000634">
    <property type="entry name" value="Ser/Thr_deHydtase_PyrdxlP-BS"/>
</dbReference>
<proteinExistence type="predicted"/>
<dbReference type="InterPro" id="IPR001926">
    <property type="entry name" value="TrpB-like_PALP"/>
</dbReference>
<feature type="domain" description="Tryptophan synthase beta chain-like PALP" evidence="4">
    <location>
        <begin position="23"/>
        <end position="309"/>
    </location>
</feature>
<dbReference type="InterPro" id="IPR036052">
    <property type="entry name" value="TrpB-like_PALP_sf"/>
</dbReference>
<keyword evidence="2" id="KW-0663">Pyridoxal phosphate</keyword>